<dbReference type="AlphaFoldDB" id="A0A3D8TS47"/>
<reference evidence="3" key="1">
    <citation type="submission" date="2015-04" db="EMBL/GenBank/DDBJ databases">
        <authorList>
            <person name="Schardt J."/>
            <person name="Mueller-Herbst S."/>
            <person name="Scherer S."/>
            <person name="Huptas C."/>
        </authorList>
    </citation>
    <scope>NUCLEOTIDE SEQUENCE [LARGE SCALE GENOMIC DNA]</scope>
    <source>
        <strain evidence="3">Kiel-L1</strain>
    </source>
</reference>
<keyword evidence="1" id="KW-0812">Transmembrane</keyword>
<comment type="caution">
    <text evidence="2">The sequence shown here is derived from an EMBL/GenBank/DDBJ whole genome shotgun (WGS) entry which is preliminary data.</text>
</comment>
<dbReference type="RefSeq" id="WP_115753686.1">
    <property type="nucleotide sequence ID" value="NZ_LARY01000002.1"/>
</dbReference>
<gene>
    <name evidence="2" type="ORF">UR08_10990</name>
</gene>
<evidence type="ECO:0000313" key="3">
    <source>
        <dbReference type="Proteomes" id="UP000257055"/>
    </source>
</evidence>
<feature type="transmembrane region" description="Helical" evidence="1">
    <location>
        <begin position="236"/>
        <end position="257"/>
    </location>
</feature>
<feature type="transmembrane region" description="Helical" evidence="1">
    <location>
        <begin position="99"/>
        <end position="129"/>
    </location>
</feature>
<evidence type="ECO:0000313" key="2">
    <source>
        <dbReference type="EMBL" id="RDX01421.1"/>
    </source>
</evidence>
<evidence type="ECO:0000256" key="1">
    <source>
        <dbReference type="SAM" id="Phobius"/>
    </source>
</evidence>
<protein>
    <submittedName>
        <fullName evidence="2">Uncharacterized protein</fullName>
    </submittedName>
</protein>
<feature type="transmembrane region" description="Helical" evidence="1">
    <location>
        <begin position="161"/>
        <end position="181"/>
    </location>
</feature>
<dbReference type="Proteomes" id="UP000257055">
    <property type="component" value="Unassembled WGS sequence"/>
</dbReference>
<dbReference type="EMBL" id="LARY01000002">
    <property type="protein sequence ID" value="RDX01421.1"/>
    <property type="molecule type" value="Genomic_DNA"/>
</dbReference>
<name>A0A3D8TS47_9LIST</name>
<keyword evidence="1" id="KW-1133">Transmembrane helix</keyword>
<keyword evidence="3" id="KW-1185">Reference proteome</keyword>
<keyword evidence="1" id="KW-0472">Membrane</keyword>
<organism evidence="2 3">
    <name type="scientific">Listeria kieliensis</name>
    <dbReference type="NCBI Taxonomy" id="1621700"/>
    <lineage>
        <taxon>Bacteria</taxon>
        <taxon>Bacillati</taxon>
        <taxon>Bacillota</taxon>
        <taxon>Bacilli</taxon>
        <taxon>Bacillales</taxon>
        <taxon>Listeriaceae</taxon>
        <taxon>Listeria</taxon>
    </lineage>
</organism>
<proteinExistence type="predicted"/>
<sequence>MFKFILRRINRRYIFALLLLILLIPLLQIYPSIHLATENKFFDSPYTKWMSIDPFNTMSAVFFILLPLIAALPAGILLRKDIDSGFVYQSLIKANIRQVLGSYLSISFGLGFIVILIPLAVNLGLYFLLFPNIIPDNLLNSNLLIIHQNTLFVSLYYSHPLLHAILSIMWSAFWGGLFSLFVTASLLWIKNSFIALMSGLILQIALLIISSFLPTLEIGSFAPFEFTRETALTTNIQWLPILVILFALICYSAYFIFRGVRKRVFW</sequence>
<feature type="transmembrane region" description="Helical" evidence="1">
    <location>
        <begin position="193"/>
        <end position="216"/>
    </location>
</feature>
<feature type="transmembrane region" description="Helical" evidence="1">
    <location>
        <begin position="60"/>
        <end position="78"/>
    </location>
</feature>
<accession>A0A3D8TS47</accession>